<feature type="compositionally biased region" description="Acidic residues" evidence="1">
    <location>
        <begin position="144"/>
        <end position="180"/>
    </location>
</feature>
<feature type="compositionally biased region" description="Basic and acidic residues" evidence="1">
    <location>
        <begin position="33"/>
        <end position="51"/>
    </location>
</feature>
<protein>
    <submittedName>
        <fullName evidence="2">Myotubularin-related protein 5</fullName>
    </submittedName>
</protein>
<feature type="non-terminal residue" evidence="2">
    <location>
        <position position="1"/>
    </location>
</feature>
<feature type="region of interest" description="Disordered" evidence="1">
    <location>
        <begin position="1"/>
        <end position="186"/>
    </location>
</feature>
<organism evidence="2">
    <name type="scientific">Anthurium amnicola</name>
    <dbReference type="NCBI Taxonomy" id="1678845"/>
    <lineage>
        <taxon>Eukaryota</taxon>
        <taxon>Viridiplantae</taxon>
        <taxon>Streptophyta</taxon>
        <taxon>Embryophyta</taxon>
        <taxon>Tracheophyta</taxon>
        <taxon>Spermatophyta</taxon>
        <taxon>Magnoliopsida</taxon>
        <taxon>Liliopsida</taxon>
        <taxon>Araceae</taxon>
        <taxon>Pothoideae</taxon>
        <taxon>Potheae</taxon>
        <taxon>Anthurium</taxon>
    </lineage>
</organism>
<evidence type="ECO:0000256" key="1">
    <source>
        <dbReference type="SAM" id="MobiDB-lite"/>
    </source>
</evidence>
<name>A0A1D1Y7H1_9ARAE</name>
<dbReference type="EMBL" id="GDJX01017351">
    <property type="protein sequence ID" value="JAT50585.1"/>
    <property type="molecule type" value="Transcribed_RNA"/>
</dbReference>
<feature type="non-terminal residue" evidence="2">
    <location>
        <position position="186"/>
    </location>
</feature>
<reference evidence="2" key="1">
    <citation type="submission" date="2015-07" db="EMBL/GenBank/DDBJ databases">
        <title>Transcriptome Assembly of Anthurium amnicola.</title>
        <authorList>
            <person name="Suzuki J."/>
        </authorList>
    </citation>
    <scope>NUCLEOTIDE SEQUENCE</scope>
</reference>
<accession>A0A1D1Y7H1</accession>
<proteinExistence type="predicted"/>
<feature type="compositionally biased region" description="Polar residues" evidence="1">
    <location>
        <begin position="109"/>
        <end position="119"/>
    </location>
</feature>
<evidence type="ECO:0000313" key="2">
    <source>
        <dbReference type="EMBL" id="JAT50585.1"/>
    </source>
</evidence>
<gene>
    <name evidence="2" type="primary">Sbf1</name>
    <name evidence="2" type="ORF">g.110655</name>
</gene>
<sequence>EREWEGVLQPAQADGGLCTHESCKRSAMSDSDSSGRRALRDVETAHPRGKDTAQSGRCTGCFAAFQRESGSRRRTRPPSAKPRTSGGPGSGDSPFRFSRWKDCLRGPSSAKTPPSTMTNPVEEDSEAKMGSPMGEGEVKAGESIDGESSDWREESEEYDEAELEGLIEESDEAKEEEEVPEPARRP</sequence>
<dbReference type="AlphaFoldDB" id="A0A1D1Y7H1"/>